<reference evidence="1 2" key="1">
    <citation type="submission" date="2023-07" db="EMBL/GenBank/DDBJ databases">
        <title>Closed genoem sequence of Methanomicrococcus sp. Hf6.</title>
        <authorList>
            <person name="Poehlein A."/>
            <person name="Protasov E."/>
            <person name="Platt K."/>
            <person name="Reeh H."/>
            <person name="Daniel R."/>
            <person name="Brune A."/>
        </authorList>
    </citation>
    <scope>NUCLEOTIDE SEQUENCE [LARGE SCALE GENOMIC DNA]</scope>
    <source>
        <strain evidence="1 2">Hf6</strain>
    </source>
</reference>
<dbReference type="Proteomes" id="UP001302978">
    <property type="component" value="Chromosome"/>
</dbReference>
<evidence type="ECO:0000313" key="1">
    <source>
        <dbReference type="EMBL" id="WNY23404.1"/>
    </source>
</evidence>
<sequence>MISEECITYDWIKSNSKKGHVQDILLEKMIRALILLEGLAESDLNFVFKGGTSLVLLLDPIRRLSIDIDIITPDKNGLDEILQKICEDKGFLRYERNFRQDPISAEFVEFSESVKSFDFTESVKSIDFTESVKSIDFTESVKSIDFTESVKSIDFTESVKSIDFTESVKSIDFTESVKSIDFTESVRSDEAVKAPALIQKEHYKLYYESVLGENEEYVLLDVLREEILYTKTVFTDIFHEFLLTDGENIIVQIPDCNNLLGDKLTAFAPNTSGIPYQKNGRDMGMEIIKQMFDIGCLFDEADDMQVVAEVFTKFAETELSYRKSGANCIDVLNDIIETALAICLNEDRKNTNLKILNRGLVSVRSYIFSGKFNMNQALIASSKTAYAASIIKTDRVEINRFKSAVNVKDLKINGSLDTKTTRMLKKVNPEAFYYLYQISLISGEE</sequence>
<organism evidence="1 2">
    <name type="scientific">Methanimicrococcus hongohii</name>
    <dbReference type="NCBI Taxonomy" id="3028295"/>
    <lineage>
        <taxon>Archaea</taxon>
        <taxon>Methanobacteriati</taxon>
        <taxon>Methanobacteriota</taxon>
        <taxon>Stenosarchaea group</taxon>
        <taxon>Methanomicrobia</taxon>
        <taxon>Methanosarcinales</taxon>
        <taxon>Methanosarcinaceae</taxon>
        <taxon>Methanimicrococcus</taxon>
    </lineage>
</organism>
<evidence type="ECO:0000313" key="2">
    <source>
        <dbReference type="Proteomes" id="UP001302978"/>
    </source>
</evidence>
<dbReference type="KEGG" id="mehf:MmiHf6_07110"/>
<proteinExistence type="predicted"/>
<accession>A0AA96ZSG7</accession>
<dbReference type="EMBL" id="CP131059">
    <property type="protein sequence ID" value="WNY23404.1"/>
    <property type="molecule type" value="Genomic_DNA"/>
</dbReference>
<dbReference type="Pfam" id="PF08843">
    <property type="entry name" value="AbiEii"/>
    <property type="match status" value="1"/>
</dbReference>
<dbReference type="Gene3D" id="3.10.450.620">
    <property type="entry name" value="JHP933, nucleotidyltransferase-like core domain"/>
    <property type="match status" value="1"/>
</dbReference>
<keyword evidence="2" id="KW-1185">Reference proteome</keyword>
<protein>
    <recommendedName>
        <fullName evidence="3">Nucleotidyl transferase AbiEii/AbiGii toxin family protein</fullName>
    </recommendedName>
</protein>
<evidence type="ECO:0008006" key="3">
    <source>
        <dbReference type="Google" id="ProtNLM"/>
    </source>
</evidence>
<gene>
    <name evidence="1" type="ORF">MmiHf6_07110</name>
</gene>
<dbReference type="AlphaFoldDB" id="A0AA96ZSG7"/>
<dbReference type="InterPro" id="IPR014942">
    <property type="entry name" value="AbiEii"/>
</dbReference>
<dbReference type="GeneID" id="85195221"/>
<name>A0AA96ZSG7_9EURY</name>
<dbReference type="RefSeq" id="WP_316558419.1">
    <property type="nucleotide sequence ID" value="NZ_CP131059.1"/>
</dbReference>